<dbReference type="EMBL" id="NBSK02000009">
    <property type="protein sequence ID" value="KAJ0188182.1"/>
    <property type="molecule type" value="Genomic_DNA"/>
</dbReference>
<dbReference type="Proteomes" id="UP000235145">
    <property type="component" value="Unassembled WGS sequence"/>
</dbReference>
<dbReference type="AlphaFoldDB" id="A0A9R1UIS4"/>
<sequence length="171" mass="19759">MFDRRRRPSYLTPATATTYRLSTDFHLIYMAFSRSTGMFDFEVEKLIRQEFVSRFDSKFICNHRRQTIRNFRKRSVPPCNTLIFQCLNRTDGSGHHPRFPYCITNHPPSCVIPSIESDRVSVTVLVWELSEWGINGGRGRCASCVRRNDKMKNAAFMSCGLLPLSLGIKVD</sequence>
<keyword evidence="2" id="KW-1185">Reference proteome</keyword>
<accession>A0A9R1UIS4</accession>
<organism evidence="1 2">
    <name type="scientific">Lactuca sativa</name>
    <name type="common">Garden lettuce</name>
    <dbReference type="NCBI Taxonomy" id="4236"/>
    <lineage>
        <taxon>Eukaryota</taxon>
        <taxon>Viridiplantae</taxon>
        <taxon>Streptophyta</taxon>
        <taxon>Embryophyta</taxon>
        <taxon>Tracheophyta</taxon>
        <taxon>Spermatophyta</taxon>
        <taxon>Magnoliopsida</taxon>
        <taxon>eudicotyledons</taxon>
        <taxon>Gunneridae</taxon>
        <taxon>Pentapetalae</taxon>
        <taxon>asterids</taxon>
        <taxon>campanulids</taxon>
        <taxon>Asterales</taxon>
        <taxon>Asteraceae</taxon>
        <taxon>Cichorioideae</taxon>
        <taxon>Cichorieae</taxon>
        <taxon>Lactucinae</taxon>
        <taxon>Lactuca</taxon>
    </lineage>
</organism>
<evidence type="ECO:0000313" key="2">
    <source>
        <dbReference type="Proteomes" id="UP000235145"/>
    </source>
</evidence>
<protein>
    <submittedName>
        <fullName evidence="1">Uncharacterized protein</fullName>
    </submittedName>
</protein>
<reference evidence="1 2" key="1">
    <citation type="journal article" date="2017" name="Nat. Commun.">
        <title>Genome assembly with in vitro proximity ligation data and whole-genome triplication in lettuce.</title>
        <authorList>
            <person name="Reyes-Chin-Wo S."/>
            <person name="Wang Z."/>
            <person name="Yang X."/>
            <person name="Kozik A."/>
            <person name="Arikit S."/>
            <person name="Song C."/>
            <person name="Xia L."/>
            <person name="Froenicke L."/>
            <person name="Lavelle D.O."/>
            <person name="Truco M.J."/>
            <person name="Xia R."/>
            <person name="Zhu S."/>
            <person name="Xu C."/>
            <person name="Xu H."/>
            <person name="Xu X."/>
            <person name="Cox K."/>
            <person name="Korf I."/>
            <person name="Meyers B.C."/>
            <person name="Michelmore R.W."/>
        </authorList>
    </citation>
    <scope>NUCLEOTIDE SEQUENCE [LARGE SCALE GENOMIC DNA]</scope>
    <source>
        <strain evidence="2">cv. Salinas</strain>
        <tissue evidence="1">Seedlings</tissue>
    </source>
</reference>
<proteinExistence type="predicted"/>
<gene>
    <name evidence="1" type="ORF">LSAT_V11C900494540</name>
</gene>
<name>A0A9R1UIS4_LACSA</name>
<comment type="caution">
    <text evidence="1">The sequence shown here is derived from an EMBL/GenBank/DDBJ whole genome shotgun (WGS) entry which is preliminary data.</text>
</comment>
<evidence type="ECO:0000313" key="1">
    <source>
        <dbReference type="EMBL" id="KAJ0188182.1"/>
    </source>
</evidence>